<dbReference type="Pfam" id="PF04326">
    <property type="entry name" value="SLFN_AlbA_2"/>
    <property type="match status" value="1"/>
</dbReference>
<name>A0ABY0FK78_9BACT</name>
<evidence type="ECO:0000259" key="1">
    <source>
        <dbReference type="Pfam" id="PF04326"/>
    </source>
</evidence>
<evidence type="ECO:0000313" key="2">
    <source>
        <dbReference type="EMBL" id="RYC72508.1"/>
    </source>
</evidence>
<feature type="domain" description="Schlafen AlbA-2" evidence="1">
    <location>
        <begin position="28"/>
        <end position="166"/>
    </location>
</feature>
<dbReference type="Proteomes" id="UP001190925">
    <property type="component" value="Unassembled WGS sequence"/>
</dbReference>
<dbReference type="InterPro" id="IPR007421">
    <property type="entry name" value="Schlafen_AlbA_2_dom"/>
</dbReference>
<evidence type="ECO:0000313" key="3">
    <source>
        <dbReference type="Proteomes" id="UP001190925"/>
    </source>
</evidence>
<dbReference type="EMBL" id="PRLK01000006">
    <property type="protein sequence ID" value="RYC72508.1"/>
    <property type="molecule type" value="Genomic_DNA"/>
</dbReference>
<sequence>MDEIRKIYHNIVNTDDINKYLSDTDDGESGIIEFKEVDQLNDKSKKATFRAKIAKEMCAFANSEGGILVVGVKVEDGKVIPACKESNLENFLEKQKISKYLEPSLKGLNFKSLGVEDGSNKPVIIMIPKSEFLPHRTINNYNDVEGKSKDIVGEYFVRESSDSRKLSEQLVRAMYLSSGRAPRFEIVPVIKFIKAYDCKVIDVQALVYPDKYKFIDKYYFSAKLKMYDKFFNTIGECFHGKNIFDVSILMDGERSKKMPIYPSDKNRYAADCNIKIRPRLEEDIYDIALDNEIVLDDNAYGTIKYIIIDVVYACEGMSAVKRRFGYIFDVKDFRYYNNSEIGMHKFKHLKNVFLDGRLTDKIVDLDSFNKFTKIGFSNRDELFKDKFGFTEEG</sequence>
<dbReference type="Gene3D" id="3.30.950.30">
    <property type="entry name" value="Schlafen, AAA domain"/>
    <property type="match status" value="1"/>
</dbReference>
<reference evidence="2 3" key="1">
    <citation type="journal article" date="2018" name="bioRxiv">
        <title>Evidence of independent acquisition and adaption of ultra-small bacteria to human hosts across the highly diverse yet reduced genomes of the phylum Saccharibacteria.</title>
        <authorList>
            <person name="McLean J.S."/>
            <person name="Bor B."/>
            <person name="To T.T."/>
            <person name="Liu Q."/>
            <person name="Kearns K.A."/>
            <person name="Solden L.M."/>
            <person name="Wrighton K.C."/>
            <person name="He X."/>
            <person name="Shi W."/>
        </authorList>
    </citation>
    <scope>NUCLEOTIDE SEQUENCE [LARGE SCALE GENOMIC DNA]</scope>
    <source>
        <strain evidence="2 3">TM7_CMJM_G6_1_HOT_870</strain>
    </source>
</reference>
<protein>
    <recommendedName>
        <fullName evidence="1">Schlafen AlbA-2 domain-containing protein</fullName>
    </recommendedName>
</protein>
<proteinExistence type="predicted"/>
<gene>
    <name evidence="2" type="ORF">G6CMJM_00435</name>
</gene>
<dbReference type="RefSeq" id="WP_129718837.1">
    <property type="nucleotide sequence ID" value="NZ_PRLK01000006.1"/>
</dbReference>
<organism evidence="2 3">
    <name type="scientific">Candidatus Nanogingivalis gingivitcus</name>
    <dbReference type="NCBI Taxonomy" id="2171992"/>
    <lineage>
        <taxon>Bacteria</taxon>
        <taxon>Candidatus Saccharimonadota</taxon>
        <taxon>Candidatus Nanosyncoccalia</taxon>
        <taxon>Candidatus Nanogingivales</taxon>
        <taxon>Candidatus Nanogingivalaceae</taxon>
        <taxon>Candidatus Nanogingivalis</taxon>
    </lineage>
</organism>
<keyword evidence="3" id="KW-1185">Reference proteome</keyword>
<accession>A0ABY0FK78</accession>
<reference evidence="2 3" key="2">
    <citation type="journal article" date="2020" name="Cell Rep.">
        <title>Acquisition and Adaptation of Ultra-small Parasitic Reduced Genome Bacteria to Mammalian Hosts.</title>
        <authorList>
            <person name="McLean J.S."/>
            <person name="Bor B."/>
            <person name="Kerns K.A."/>
            <person name="Liu Q."/>
            <person name="To T.T."/>
            <person name="Solden L."/>
            <person name="Hendrickson E.L."/>
            <person name="Wrighton K."/>
            <person name="Shi W."/>
            <person name="He X."/>
        </authorList>
    </citation>
    <scope>NUCLEOTIDE SEQUENCE [LARGE SCALE GENOMIC DNA]</scope>
    <source>
        <strain evidence="2 3">TM7_CMJM_G6_1_HOT_870</strain>
    </source>
</reference>
<comment type="caution">
    <text evidence="2">The sequence shown here is derived from an EMBL/GenBank/DDBJ whole genome shotgun (WGS) entry which is preliminary data.</text>
</comment>
<dbReference type="InterPro" id="IPR038461">
    <property type="entry name" value="Schlafen_AlbA_2_dom_sf"/>
</dbReference>